<dbReference type="AlphaFoldDB" id="A0A124FYE6"/>
<organism evidence="1 2">
    <name type="scientific">Pelotomaculum thermopropionicum</name>
    <dbReference type="NCBI Taxonomy" id="110500"/>
    <lineage>
        <taxon>Bacteria</taxon>
        <taxon>Bacillati</taxon>
        <taxon>Bacillota</taxon>
        <taxon>Clostridia</taxon>
        <taxon>Eubacteriales</taxon>
        <taxon>Desulfotomaculaceae</taxon>
        <taxon>Pelotomaculum</taxon>
    </lineage>
</organism>
<dbReference type="Gene3D" id="1.20.1260.10">
    <property type="match status" value="1"/>
</dbReference>
<dbReference type="InterPro" id="IPR009078">
    <property type="entry name" value="Ferritin-like_SF"/>
</dbReference>
<reference evidence="2" key="1">
    <citation type="journal article" date="2015" name="MBio">
        <title>Genome-Resolved Metagenomic Analysis Reveals Roles for Candidate Phyla and Other Microbial Community Members in Biogeochemical Transformations in Oil Reservoirs.</title>
        <authorList>
            <person name="Hu P."/>
            <person name="Tom L."/>
            <person name="Singh A."/>
            <person name="Thomas B.C."/>
            <person name="Baker B.J."/>
            <person name="Piceno Y.M."/>
            <person name="Andersen G.L."/>
            <person name="Banfield J.F."/>
        </authorList>
    </citation>
    <scope>NUCLEOTIDE SEQUENCE [LARGE SCALE GENOMIC DNA]</scope>
</reference>
<dbReference type="Proteomes" id="UP000054705">
    <property type="component" value="Unassembled WGS sequence"/>
</dbReference>
<gene>
    <name evidence="1" type="ORF">XD97_0769</name>
</gene>
<feature type="non-terminal residue" evidence="1">
    <location>
        <position position="112"/>
    </location>
</feature>
<name>A0A124FYE6_9FIRM</name>
<dbReference type="SUPFAM" id="SSF47240">
    <property type="entry name" value="Ferritin-like"/>
    <property type="match status" value="1"/>
</dbReference>
<protein>
    <submittedName>
        <fullName evidence="1">Uncharacterized protein</fullName>
    </submittedName>
</protein>
<proteinExistence type="predicted"/>
<comment type="caution">
    <text evidence="1">The sequence shown here is derived from an EMBL/GenBank/DDBJ whole genome shotgun (WGS) entry which is preliminary data.</text>
</comment>
<evidence type="ECO:0000313" key="1">
    <source>
        <dbReference type="EMBL" id="KUK80935.1"/>
    </source>
</evidence>
<dbReference type="InterPro" id="IPR012347">
    <property type="entry name" value="Ferritin-like"/>
</dbReference>
<sequence length="112" mass="12876">MTDVTAKGMMDGWMDGWMDGNYDPRALLDRIIRSEEAEVPLYNELAAGAPNECLRRTIEHLARQEEEEIERLKALYNCLPPSSSRERSGTVGETSMQCTWFDRVKMARDMET</sequence>
<dbReference type="EMBL" id="LGGS01000190">
    <property type="protein sequence ID" value="KUK80935.1"/>
    <property type="molecule type" value="Genomic_DNA"/>
</dbReference>
<accession>A0A124FYE6</accession>
<evidence type="ECO:0000313" key="2">
    <source>
        <dbReference type="Proteomes" id="UP000054705"/>
    </source>
</evidence>